<accession>A0ABT5X4K9</accession>
<proteinExistence type="predicted"/>
<organism evidence="1 2">
    <name type="scientific">Candidatus Methanocrinis natronophilus</name>
    <dbReference type="NCBI Taxonomy" id="3033396"/>
    <lineage>
        <taxon>Archaea</taxon>
        <taxon>Methanobacteriati</taxon>
        <taxon>Methanobacteriota</taxon>
        <taxon>Stenosarchaea group</taxon>
        <taxon>Methanomicrobia</taxon>
        <taxon>Methanotrichales</taxon>
        <taxon>Methanotrichaceae</taxon>
        <taxon>Methanocrinis</taxon>
    </lineage>
</organism>
<dbReference type="RefSeq" id="WP_316965386.1">
    <property type="nucleotide sequence ID" value="NZ_JARFPK010000001.1"/>
</dbReference>
<reference evidence="1 2" key="1">
    <citation type="submission" date="2023-03" db="EMBL/GenBank/DDBJ databases">
        <title>WGS of Methanotrichaceae archaeon Mx.</title>
        <authorList>
            <person name="Sorokin D.Y."/>
            <person name="Merkel A.Y."/>
        </authorList>
    </citation>
    <scope>NUCLEOTIDE SEQUENCE [LARGE SCALE GENOMIC DNA]</scope>
    <source>
        <strain evidence="1 2">Mx</strain>
    </source>
</reference>
<evidence type="ECO:0000313" key="2">
    <source>
        <dbReference type="Proteomes" id="UP001220010"/>
    </source>
</evidence>
<name>A0ABT5X4K9_9EURY</name>
<sequence length="316" mass="32511">MQRGLLRMMVVLAVFAVASSFAAASTASDDGGGLLKTEMLEDMGGEKNDTLNDSLFLPDIVPSMDGANVTVKGEDDAIETEPSGIGGTDPAMVPEGGVEAGSDHASAEAETLASPFGRPATGSTSSFVVTMTAVPAVADLYVDLTAGRVYNEDRLVAMYLVGADGVEEDFPGVVMVQFDLSGLEVGASDVAVLVLKAESVEKIGDEMAGIVTAPVTSGWSEGSSPTALTLNMLATFFMITGGDYTDFGQVGMNFGGDEVFAFDVSEHVMGADGGKISFLVLAVGDTDYKVTFRSRETGEGPTLLVGPYPAVPAAVV</sequence>
<gene>
    <name evidence="1" type="ORF">P0O15_00315</name>
</gene>
<dbReference type="EMBL" id="JARFPK010000001">
    <property type="protein sequence ID" value="MDF0589626.1"/>
    <property type="molecule type" value="Genomic_DNA"/>
</dbReference>
<keyword evidence="2" id="KW-1185">Reference proteome</keyword>
<comment type="caution">
    <text evidence="1">The sequence shown here is derived from an EMBL/GenBank/DDBJ whole genome shotgun (WGS) entry which is preliminary data.</text>
</comment>
<protein>
    <recommendedName>
        <fullName evidence="3">DNRLRE domain-containing protein</fullName>
    </recommendedName>
</protein>
<dbReference type="Proteomes" id="UP001220010">
    <property type="component" value="Unassembled WGS sequence"/>
</dbReference>
<evidence type="ECO:0000313" key="1">
    <source>
        <dbReference type="EMBL" id="MDF0589626.1"/>
    </source>
</evidence>
<evidence type="ECO:0008006" key="3">
    <source>
        <dbReference type="Google" id="ProtNLM"/>
    </source>
</evidence>